<evidence type="ECO:0000313" key="2">
    <source>
        <dbReference type="Proteomes" id="UP000266841"/>
    </source>
</evidence>
<sequence length="244" mass="27725">MNEILNSNEAKNARQNRDHVQLNELMQKLNDVAYGINVSPQTREDFMQAFGCCGYTDDILDYLVEEFGHRGMVEVGAGNGQWARALSDRYKAKNMQQSDDRSNWDFVLAYDTMEELPLSPQIYNSRTKPYQEYFYSQVRRCKSHEDVVKNFTSRGRVLLLVYPSLGSWPLETLKAYIGTTAGTTDAVNNTLVYVGEGRSGANCNDEFFDYLLNGGWKVEKILDVKASPGGKGFERLYVLTKVSM</sequence>
<dbReference type="Proteomes" id="UP000266841">
    <property type="component" value="Unassembled WGS sequence"/>
</dbReference>
<dbReference type="EMBL" id="AGNL01042639">
    <property type="protein sequence ID" value="EJK50905.1"/>
    <property type="molecule type" value="Genomic_DNA"/>
</dbReference>
<reference evidence="1 2" key="1">
    <citation type="journal article" date="2012" name="Genome Biol.">
        <title>Genome and low-iron response of an oceanic diatom adapted to chronic iron limitation.</title>
        <authorList>
            <person name="Lommer M."/>
            <person name="Specht M."/>
            <person name="Roy A.S."/>
            <person name="Kraemer L."/>
            <person name="Andreson R."/>
            <person name="Gutowska M.A."/>
            <person name="Wolf J."/>
            <person name="Bergner S.V."/>
            <person name="Schilhabel M.B."/>
            <person name="Klostermeier U.C."/>
            <person name="Beiko R.G."/>
            <person name="Rosenstiel P."/>
            <person name="Hippler M."/>
            <person name="Laroche J."/>
        </authorList>
    </citation>
    <scope>NUCLEOTIDE SEQUENCE [LARGE SCALE GENOMIC DNA]</scope>
    <source>
        <strain evidence="1 2">CCMP1005</strain>
    </source>
</reference>
<evidence type="ECO:0000313" key="1">
    <source>
        <dbReference type="EMBL" id="EJK50905.1"/>
    </source>
</evidence>
<organism evidence="1 2">
    <name type="scientific">Thalassiosira oceanica</name>
    <name type="common">Marine diatom</name>
    <dbReference type="NCBI Taxonomy" id="159749"/>
    <lineage>
        <taxon>Eukaryota</taxon>
        <taxon>Sar</taxon>
        <taxon>Stramenopiles</taxon>
        <taxon>Ochrophyta</taxon>
        <taxon>Bacillariophyta</taxon>
        <taxon>Coscinodiscophyceae</taxon>
        <taxon>Thalassiosirophycidae</taxon>
        <taxon>Thalassiosirales</taxon>
        <taxon>Thalassiosiraceae</taxon>
        <taxon>Thalassiosira</taxon>
    </lineage>
</organism>
<gene>
    <name evidence="1" type="ORF">THAOC_29976</name>
</gene>
<name>K0RCG4_THAOC</name>
<dbReference type="OrthoDB" id="5411518at2759"/>
<comment type="caution">
    <text evidence="1">The sequence shown here is derived from an EMBL/GenBank/DDBJ whole genome shotgun (WGS) entry which is preliminary data.</text>
</comment>
<protein>
    <recommendedName>
        <fullName evidence="3">Methyltransferase domain-containing protein</fullName>
    </recommendedName>
</protein>
<dbReference type="OMA" id="GPMARRC"/>
<proteinExistence type="predicted"/>
<dbReference type="eggNOG" id="ENOG502S189">
    <property type="taxonomic scope" value="Eukaryota"/>
</dbReference>
<dbReference type="PANTHER" id="PTHR39290:SF6">
    <property type="entry name" value="S-ADENOSYL-L-METHIONINE-DEPENDENT METHYLTRANSFERASES SUPERFAMILY PROTEIN"/>
    <property type="match status" value="1"/>
</dbReference>
<keyword evidence="2" id="KW-1185">Reference proteome</keyword>
<accession>K0RCG4</accession>
<dbReference type="PANTHER" id="PTHR39290">
    <property type="entry name" value="C3H1-TYPE DOMAIN-CONTAINING PROTEIN-RELATED"/>
    <property type="match status" value="1"/>
</dbReference>
<evidence type="ECO:0008006" key="3">
    <source>
        <dbReference type="Google" id="ProtNLM"/>
    </source>
</evidence>
<dbReference type="AlphaFoldDB" id="K0RCG4"/>